<feature type="chain" id="PRO_5013054261" description="SH3 domain-containing protein" evidence="1">
    <location>
        <begin position="27"/>
        <end position="103"/>
    </location>
</feature>
<reference evidence="2 3" key="1">
    <citation type="submission" date="2017-06" db="EMBL/GenBank/DDBJ databases">
        <authorList>
            <person name="Kim H.J."/>
            <person name="Triplett B.A."/>
        </authorList>
    </citation>
    <scope>NUCLEOTIDE SEQUENCE [LARGE SCALE GENOMIC DNA]</scope>
    <source>
        <strain evidence="2 3">CGMCC 4.5593</strain>
    </source>
</reference>
<dbReference type="OrthoDB" id="4301305at2"/>
<evidence type="ECO:0000313" key="3">
    <source>
        <dbReference type="Proteomes" id="UP000198362"/>
    </source>
</evidence>
<proteinExistence type="predicted"/>
<evidence type="ECO:0008006" key="4">
    <source>
        <dbReference type="Google" id="ProtNLM"/>
    </source>
</evidence>
<dbReference type="Proteomes" id="UP000198362">
    <property type="component" value="Unassembled WGS sequence"/>
</dbReference>
<organism evidence="2 3">
    <name type="scientific">Asanoa hainanensis</name>
    <dbReference type="NCBI Taxonomy" id="560556"/>
    <lineage>
        <taxon>Bacteria</taxon>
        <taxon>Bacillati</taxon>
        <taxon>Actinomycetota</taxon>
        <taxon>Actinomycetes</taxon>
        <taxon>Micromonosporales</taxon>
        <taxon>Micromonosporaceae</taxon>
        <taxon>Asanoa</taxon>
    </lineage>
</organism>
<keyword evidence="3" id="KW-1185">Reference proteome</keyword>
<dbReference type="AlphaFoldDB" id="A0A239GN34"/>
<evidence type="ECO:0000313" key="2">
    <source>
        <dbReference type="EMBL" id="SNS70540.1"/>
    </source>
</evidence>
<protein>
    <recommendedName>
        <fullName evidence="4">SH3 domain-containing protein</fullName>
    </recommendedName>
</protein>
<name>A0A239GN34_9ACTN</name>
<keyword evidence="1" id="KW-0732">Signal</keyword>
<feature type="signal peptide" evidence="1">
    <location>
        <begin position="1"/>
        <end position="26"/>
    </location>
</feature>
<sequence length="103" mass="11053">MRISKLAATLPAAALILGGTAVPAEAAVPPPVTWKNTTSRGGPIRECDASTCDVVVSLPAGVRVQWSTYTYNSVGNRWYSVRYTGEYEVYRGMMYCANLTAGC</sequence>
<dbReference type="EMBL" id="FZPH01000001">
    <property type="protein sequence ID" value="SNS70540.1"/>
    <property type="molecule type" value="Genomic_DNA"/>
</dbReference>
<gene>
    <name evidence="2" type="ORF">SAMN05421812_101487</name>
</gene>
<evidence type="ECO:0000256" key="1">
    <source>
        <dbReference type="SAM" id="SignalP"/>
    </source>
</evidence>
<dbReference type="RefSeq" id="WP_089244130.1">
    <property type="nucleotide sequence ID" value="NZ_FZPH01000001.1"/>
</dbReference>
<accession>A0A239GN34</accession>